<feature type="active site" evidence="11">
    <location>
        <position position="163"/>
    </location>
</feature>
<evidence type="ECO:0000256" key="13">
    <source>
        <dbReference type="PIRSR" id="PIRSR605150-3"/>
    </source>
</evidence>
<sequence>MRQIERERERARSMGLGREETRRDEQRFPLFETEEAKGTASRISYKLYVGSIFVGVCLILVYRAIYIPREGEGRWSWIGMFGAELWFSFYWLLTQSARWNPVYRSTFKQRLSQRYENDLPGVDIFVCTADPIIEPPTLVINTVLSVMAYDYPKEKLSVYLSDDGGSDLTFYALLEASHFSRHWIPFCKKFKVEPRSPVAYFSTASQSGRPNAINKDEWSTIKKLYEDMENRIETAVKSGRIPEEVRSKHTGFSEWHSGISSRDHQTILQILINGRDPTAVDIEGAALPTLVYLAREKRPQHHHNFKAGAMNALLRVSSEISNGQIILNVDCDMYSNNSESVRDALCFFMDEENGHEIAYVQFPQAFNNITRNDLYASSLRIISEVDFHGMDGNGGPMYVGTGCFHRRESLCGKKYSKGKVEWKQEIQSKTDNRTSNLEERTKALASCTYEENTQWGKEMGLKYGCPVEDVITGLSIQCNGWKSVYYNPVRKGFLGVAPTTLAQTLLQHKRWSEGDLQVLLSSYSPLLYGHGKISAGLQMGYCIYCLWAPTSLPTLYYVLIPSLCLFNGISLFPKISSPWVMPFLYVMVVHNAYSISESLHYGETLYGWWNEKRMWVMKRTTSYLFALIDTVLKLLGISNSAFVITTKVSDDEVSKRYQQEIMEFGGSSPMFTILATVAIIHLVCLVGVAIRVVINREVGFLGALILQVLLCGLLVIINLPVYQALFFRKDKGCLPSPLKFTSVGLAILACLIPLY</sequence>
<comment type="subcellular location">
    <subcellularLocation>
        <location evidence="1">Golgi apparatus membrane</location>
        <topology evidence="1">Multi-pass membrane protein</topology>
    </subcellularLocation>
</comment>
<dbReference type="PANTHER" id="PTHR13301">
    <property type="entry name" value="X-BOX TRANSCRIPTION FACTOR-RELATED"/>
    <property type="match status" value="1"/>
</dbReference>
<feature type="transmembrane region" description="Helical" evidence="15">
    <location>
        <begin position="670"/>
        <end position="694"/>
    </location>
</feature>
<dbReference type="FunFam" id="3.90.550.10:FF:000112">
    <property type="entry name" value="Cellulose synthase-like protein E1"/>
    <property type="match status" value="1"/>
</dbReference>
<accession>A0A3S3MXX1</accession>
<feature type="region of interest" description="Disordered" evidence="14">
    <location>
        <begin position="1"/>
        <end position="23"/>
    </location>
</feature>
<evidence type="ECO:0000256" key="15">
    <source>
        <dbReference type="SAM" id="Phobius"/>
    </source>
</evidence>
<feature type="transmembrane region" description="Helical" evidence="15">
    <location>
        <begin position="623"/>
        <end position="644"/>
    </location>
</feature>
<feature type="transmembrane region" description="Helical" evidence="15">
    <location>
        <begin position="737"/>
        <end position="754"/>
    </location>
</feature>
<feature type="binding site" evidence="13">
    <location>
        <position position="306"/>
    </location>
    <ligand>
        <name>Mn(2+)</name>
        <dbReference type="ChEBI" id="CHEBI:29035"/>
    </ligand>
</feature>
<keyword evidence="4 15" id="KW-0812">Transmembrane</keyword>
<evidence type="ECO:0000313" key="16">
    <source>
        <dbReference type="EMBL" id="RWR76997.1"/>
    </source>
</evidence>
<feature type="binding site" evidence="12">
    <location>
        <position position="134"/>
    </location>
    <ligand>
        <name>UDP-alpha-D-glucose</name>
        <dbReference type="ChEBI" id="CHEBI:58885"/>
    </ligand>
</feature>
<evidence type="ECO:0000256" key="6">
    <source>
        <dbReference type="ARBA" id="ARBA00023034"/>
    </source>
</evidence>
<dbReference type="GO" id="GO:0000139">
    <property type="term" value="C:Golgi membrane"/>
    <property type="evidence" value="ECO:0007669"/>
    <property type="project" value="UniProtKB-SubCell"/>
</dbReference>
<dbReference type="InterPro" id="IPR029044">
    <property type="entry name" value="Nucleotide-diphossugar_trans"/>
</dbReference>
<feature type="transmembrane region" description="Helical" evidence="15">
    <location>
        <begin position="541"/>
        <end position="559"/>
    </location>
</feature>
<evidence type="ECO:0000256" key="11">
    <source>
        <dbReference type="PIRSR" id="PIRSR605150-1"/>
    </source>
</evidence>
<comment type="function">
    <text evidence="9">Thought to be a Golgi-localized beta-glycan synthase that polymerize the backbones of noncellulosic polysaccharides (hemicelluloses) of plant cell wall.</text>
</comment>
<comment type="caution">
    <text evidence="16">The sequence shown here is derived from an EMBL/GenBank/DDBJ whole genome shotgun (WGS) entry which is preliminary data.</text>
</comment>
<evidence type="ECO:0000256" key="8">
    <source>
        <dbReference type="ARBA" id="ARBA00023316"/>
    </source>
</evidence>
<evidence type="ECO:0000313" key="17">
    <source>
        <dbReference type="Proteomes" id="UP000283530"/>
    </source>
</evidence>
<comment type="similarity">
    <text evidence="10">Belongs to the glycosyltransferase 2 family. Plant cellulose synthase-like E subfamily.</text>
</comment>
<proteinExistence type="inferred from homology"/>
<evidence type="ECO:0000256" key="9">
    <source>
        <dbReference type="ARBA" id="ARBA00037405"/>
    </source>
</evidence>
<evidence type="ECO:0000256" key="10">
    <source>
        <dbReference type="ARBA" id="ARBA00060766"/>
    </source>
</evidence>
<dbReference type="EMBL" id="QPKB01000002">
    <property type="protein sequence ID" value="RWR76997.1"/>
    <property type="molecule type" value="Genomic_DNA"/>
</dbReference>
<keyword evidence="17" id="KW-1185">Reference proteome</keyword>
<dbReference type="GO" id="GO:0016760">
    <property type="term" value="F:cellulose synthase (UDP-forming) activity"/>
    <property type="evidence" value="ECO:0007669"/>
    <property type="project" value="InterPro"/>
</dbReference>
<dbReference type="GO" id="GO:0071555">
    <property type="term" value="P:cell wall organization"/>
    <property type="evidence" value="ECO:0007669"/>
    <property type="project" value="UniProtKB-KW"/>
</dbReference>
<evidence type="ECO:0000256" key="14">
    <source>
        <dbReference type="SAM" id="MobiDB-lite"/>
    </source>
</evidence>
<feature type="transmembrane region" description="Helical" evidence="15">
    <location>
        <begin position="47"/>
        <end position="68"/>
    </location>
</feature>
<name>A0A3S3MXX1_9MAGN</name>
<dbReference type="Gene3D" id="3.90.550.10">
    <property type="entry name" value="Spore Coat Polysaccharide Biosynthesis Protein SpsA, Chain A"/>
    <property type="match status" value="2"/>
</dbReference>
<evidence type="ECO:0000256" key="12">
    <source>
        <dbReference type="PIRSR" id="PIRSR605150-2"/>
    </source>
</evidence>
<keyword evidence="5 15" id="KW-1133">Transmembrane helix</keyword>
<evidence type="ECO:0000256" key="2">
    <source>
        <dbReference type="ARBA" id="ARBA00022676"/>
    </source>
</evidence>
<evidence type="ECO:0000256" key="1">
    <source>
        <dbReference type="ARBA" id="ARBA00004653"/>
    </source>
</evidence>
<feature type="transmembrane region" description="Helical" evidence="15">
    <location>
        <begin position="74"/>
        <end position="93"/>
    </location>
</feature>
<keyword evidence="7 15" id="KW-0472">Membrane</keyword>
<dbReference type="AlphaFoldDB" id="A0A3S3MXX1"/>
<dbReference type="InterPro" id="IPR005150">
    <property type="entry name" value="Cellulose_synth"/>
</dbReference>
<evidence type="ECO:0000256" key="4">
    <source>
        <dbReference type="ARBA" id="ARBA00022692"/>
    </source>
</evidence>
<dbReference type="GO" id="GO:0030244">
    <property type="term" value="P:cellulose biosynthetic process"/>
    <property type="evidence" value="ECO:0007669"/>
    <property type="project" value="InterPro"/>
</dbReference>
<feature type="transmembrane region" description="Helical" evidence="15">
    <location>
        <begin position="579"/>
        <end position="602"/>
    </location>
</feature>
<dbReference type="Pfam" id="PF03552">
    <property type="entry name" value="Cellulose_synt"/>
    <property type="match status" value="2"/>
</dbReference>
<feature type="active site" evidence="11">
    <location>
        <position position="469"/>
    </location>
</feature>
<gene>
    <name evidence="16" type="ORF">CKAN_00546800</name>
</gene>
<dbReference type="SUPFAM" id="SSF53448">
    <property type="entry name" value="Nucleotide-diphospho-sugar transferases"/>
    <property type="match status" value="1"/>
</dbReference>
<evidence type="ECO:0000256" key="5">
    <source>
        <dbReference type="ARBA" id="ARBA00022989"/>
    </source>
</evidence>
<dbReference type="OrthoDB" id="72851at2759"/>
<dbReference type="Proteomes" id="UP000283530">
    <property type="component" value="Unassembled WGS sequence"/>
</dbReference>
<keyword evidence="2" id="KW-0328">Glycosyltransferase</keyword>
<keyword evidence="3" id="KW-0808">Transferase</keyword>
<reference evidence="16 17" key="1">
    <citation type="journal article" date="2019" name="Nat. Plants">
        <title>Stout camphor tree genome fills gaps in understanding of flowering plant genome evolution.</title>
        <authorList>
            <person name="Chaw S.M."/>
            <person name="Liu Y.C."/>
            <person name="Wu Y.W."/>
            <person name="Wang H.Y."/>
            <person name="Lin C.I."/>
            <person name="Wu C.S."/>
            <person name="Ke H.M."/>
            <person name="Chang L.Y."/>
            <person name="Hsu C.Y."/>
            <person name="Yang H.T."/>
            <person name="Sudianto E."/>
            <person name="Hsu M.H."/>
            <person name="Wu K.P."/>
            <person name="Wang L.N."/>
            <person name="Leebens-Mack J.H."/>
            <person name="Tsai I.J."/>
        </authorList>
    </citation>
    <scope>NUCLEOTIDE SEQUENCE [LARGE SCALE GENOMIC DNA]</scope>
    <source>
        <strain evidence="17">cv. Chaw 1501</strain>
        <tissue evidence="16">Young leaves</tissue>
    </source>
</reference>
<feature type="binding site" evidence="12">
    <location>
        <position position="163"/>
    </location>
    <ligand>
        <name>UDP-alpha-D-glucose</name>
        <dbReference type="ChEBI" id="CHEBI:58885"/>
    </ligand>
</feature>
<keyword evidence="8" id="KW-0961">Cell wall biogenesis/degradation</keyword>
<feature type="transmembrane region" description="Helical" evidence="15">
    <location>
        <begin position="701"/>
        <end position="725"/>
    </location>
</feature>
<dbReference type="FunFam" id="3.90.550.10:FF:000138">
    <property type="entry name" value="Cellulose synthase isolog"/>
    <property type="match status" value="1"/>
</dbReference>
<dbReference type="STRING" id="337451.A0A3S3MXX1"/>
<feature type="binding site" evidence="13">
    <location>
        <position position="330"/>
    </location>
    <ligand>
        <name>Mn(2+)</name>
        <dbReference type="ChEBI" id="CHEBI:29035"/>
    </ligand>
</feature>
<protein>
    <submittedName>
        <fullName evidence="16">EMP24_GP25L domain-containing protein/Cellulose_synt domain-containing protein</fullName>
    </submittedName>
</protein>
<keyword evidence="6" id="KW-0333">Golgi apparatus</keyword>
<evidence type="ECO:0000256" key="3">
    <source>
        <dbReference type="ARBA" id="ARBA00022679"/>
    </source>
</evidence>
<evidence type="ECO:0000256" key="7">
    <source>
        <dbReference type="ARBA" id="ARBA00023136"/>
    </source>
</evidence>
<organism evidence="16 17">
    <name type="scientific">Cinnamomum micranthum f. kanehirae</name>
    <dbReference type="NCBI Taxonomy" id="337451"/>
    <lineage>
        <taxon>Eukaryota</taxon>
        <taxon>Viridiplantae</taxon>
        <taxon>Streptophyta</taxon>
        <taxon>Embryophyta</taxon>
        <taxon>Tracheophyta</taxon>
        <taxon>Spermatophyta</taxon>
        <taxon>Magnoliopsida</taxon>
        <taxon>Magnoliidae</taxon>
        <taxon>Laurales</taxon>
        <taxon>Lauraceae</taxon>
        <taxon>Cinnamomum</taxon>
    </lineage>
</organism>